<name>A0ABS0ACE6_9GAMM</name>
<evidence type="ECO:0000256" key="1">
    <source>
        <dbReference type="ARBA" id="ARBA00022603"/>
    </source>
</evidence>
<sequence length="257" mass="28066">MSDRFGRAAPSYDAHAGLQLACALSLLDMAPAELPDSRALELGCATAPLARRQQSRWPDSRWLAVDLSPSMLAEARARGRTGERFQPLCADAERLPLADAGLGLVYSSFALQWCLPARAMAEAARVLVPSGHLLLAVPLAGSLHELRDSWAAADGTRRPRLNRLPAETDWRRALEGAGLFPQQWRRMAFTEHYPDVRTLVRAFKATGVDHVQGGATGLTGKAAWRALCDAYEARRQPAGLPLTWDVLFVEAIKEPHG</sequence>
<organism evidence="4 5">
    <name type="scientific">Alloalcanivorax venustensis ISO4</name>
    <dbReference type="NCBI Taxonomy" id="1177184"/>
    <lineage>
        <taxon>Bacteria</taxon>
        <taxon>Pseudomonadati</taxon>
        <taxon>Pseudomonadota</taxon>
        <taxon>Gammaproteobacteria</taxon>
        <taxon>Oceanospirillales</taxon>
        <taxon>Alcanivoracaceae</taxon>
        <taxon>Alloalcanivorax</taxon>
    </lineage>
</organism>
<dbReference type="PANTHER" id="PTHR13090:SF1">
    <property type="entry name" value="ARGININE-HYDROXYLASE NDUFAF5, MITOCHONDRIAL"/>
    <property type="match status" value="1"/>
</dbReference>
<feature type="domain" description="Methyltransferase type 11" evidence="3">
    <location>
        <begin position="40"/>
        <end position="134"/>
    </location>
</feature>
<keyword evidence="5" id="KW-1185">Reference proteome</keyword>
<gene>
    <name evidence="4" type="ORF">ISO4_00326</name>
</gene>
<comment type="caution">
    <text evidence="4">The sequence shown here is derived from an EMBL/GenBank/DDBJ whole genome shotgun (WGS) entry which is preliminary data.</text>
</comment>
<dbReference type="Proteomes" id="UP000644441">
    <property type="component" value="Unassembled WGS sequence"/>
</dbReference>
<evidence type="ECO:0000256" key="2">
    <source>
        <dbReference type="ARBA" id="ARBA00022679"/>
    </source>
</evidence>
<dbReference type="InterPro" id="IPR050602">
    <property type="entry name" value="Malonyl-ACP_OMT"/>
</dbReference>
<dbReference type="CDD" id="cd02440">
    <property type="entry name" value="AdoMet_MTases"/>
    <property type="match status" value="1"/>
</dbReference>
<proteinExistence type="predicted"/>
<dbReference type="Gene3D" id="3.40.50.150">
    <property type="entry name" value="Vaccinia Virus protein VP39"/>
    <property type="match status" value="1"/>
</dbReference>
<evidence type="ECO:0000259" key="3">
    <source>
        <dbReference type="Pfam" id="PF08241"/>
    </source>
</evidence>
<accession>A0ABS0ACE6</accession>
<dbReference type="InterPro" id="IPR029063">
    <property type="entry name" value="SAM-dependent_MTases_sf"/>
</dbReference>
<keyword evidence="2" id="KW-0808">Transferase</keyword>
<reference evidence="4 5" key="1">
    <citation type="submission" date="2012-09" db="EMBL/GenBank/DDBJ databases">
        <title>Genome Sequence of alkane-degrading Bacterium Alcanivorax venustensis ISO4.</title>
        <authorList>
            <person name="Lai Q."/>
            <person name="Shao Z."/>
        </authorList>
    </citation>
    <scope>NUCLEOTIDE SEQUENCE [LARGE SCALE GENOMIC DNA]</scope>
    <source>
        <strain evidence="4 5">ISO4</strain>
    </source>
</reference>
<evidence type="ECO:0000313" key="4">
    <source>
        <dbReference type="EMBL" id="MBF5051724.1"/>
    </source>
</evidence>
<dbReference type="SUPFAM" id="SSF53335">
    <property type="entry name" value="S-adenosyl-L-methionine-dependent methyltransferases"/>
    <property type="match status" value="1"/>
</dbReference>
<protein>
    <submittedName>
        <fullName evidence="4">Biotin biosynthesis protein BioC</fullName>
    </submittedName>
</protein>
<keyword evidence="1" id="KW-0489">Methyltransferase</keyword>
<dbReference type="PANTHER" id="PTHR13090">
    <property type="entry name" value="ARGININE-HYDROXYLASE NDUFAF5, MITOCHONDRIAL"/>
    <property type="match status" value="1"/>
</dbReference>
<dbReference type="EMBL" id="ARXR01000002">
    <property type="protein sequence ID" value="MBF5051724.1"/>
    <property type="molecule type" value="Genomic_DNA"/>
</dbReference>
<evidence type="ECO:0000313" key="5">
    <source>
        <dbReference type="Proteomes" id="UP000644441"/>
    </source>
</evidence>
<dbReference type="InterPro" id="IPR013216">
    <property type="entry name" value="Methyltransf_11"/>
</dbReference>
<dbReference type="Pfam" id="PF08241">
    <property type="entry name" value="Methyltransf_11"/>
    <property type="match status" value="1"/>
</dbReference>